<dbReference type="Proteomes" id="UP001396334">
    <property type="component" value="Unassembled WGS sequence"/>
</dbReference>
<name>A0ABR2S466_9ROSI</name>
<sequence length="71" mass="8352">MWLWKGFLFGLSVWDDHQENILHDLLRFIDVKVLLSPRFVIRVRSSCPFGLNWNVDVNSKGFVNFLKACVN</sequence>
<reference evidence="1 2" key="1">
    <citation type="journal article" date="2024" name="G3 (Bethesda)">
        <title>Genome assembly of Hibiscus sabdariffa L. provides insights into metabolisms of medicinal natural products.</title>
        <authorList>
            <person name="Kim T."/>
        </authorList>
    </citation>
    <scope>NUCLEOTIDE SEQUENCE [LARGE SCALE GENOMIC DNA]</scope>
    <source>
        <strain evidence="1">TK-2024</strain>
        <tissue evidence="1">Old leaves</tissue>
    </source>
</reference>
<organism evidence="1 2">
    <name type="scientific">Hibiscus sabdariffa</name>
    <name type="common">roselle</name>
    <dbReference type="NCBI Taxonomy" id="183260"/>
    <lineage>
        <taxon>Eukaryota</taxon>
        <taxon>Viridiplantae</taxon>
        <taxon>Streptophyta</taxon>
        <taxon>Embryophyta</taxon>
        <taxon>Tracheophyta</taxon>
        <taxon>Spermatophyta</taxon>
        <taxon>Magnoliopsida</taxon>
        <taxon>eudicotyledons</taxon>
        <taxon>Gunneridae</taxon>
        <taxon>Pentapetalae</taxon>
        <taxon>rosids</taxon>
        <taxon>malvids</taxon>
        <taxon>Malvales</taxon>
        <taxon>Malvaceae</taxon>
        <taxon>Malvoideae</taxon>
        <taxon>Hibiscus</taxon>
    </lineage>
</organism>
<evidence type="ECO:0000313" key="1">
    <source>
        <dbReference type="EMBL" id="KAK9020026.1"/>
    </source>
</evidence>
<keyword evidence="2" id="KW-1185">Reference proteome</keyword>
<dbReference type="EMBL" id="JBBPBN010000017">
    <property type="protein sequence ID" value="KAK9020026.1"/>
    <property type="molecule type" value="Genomic_DNA"/>
</dbReference>
<comment type="caution">
    <text evidence="1">The sequence shown here is derived from an EMBL/GenBank/DDBJ whole genome shotgun (WGS) entry which is preliminary data.</text>
</comment>
<proteinExistence type="predicted"/>
<evidence type="ECO:0000313" key="2">
    <source>
        <dbReference type="Proteomes" id="UP001396334"/>
    </source>
</evidence>
<protein>
    <submittedName>
        <fullName evidence="1">Uncharacterized protein</fullName>
    </submittedName>
</protein>
<accession>A0ABR2S466</accession>
<gene>
    <name evidence="1" type="ORF">V6N11_054524</name>
</gene>